<evidence type="ECO:0000313" key="2">
    <source>
        <dbReference type="Proteomes" id="UP000373449"/>
    </source>
</evidence>
<dbReference type="Proteomes" id="UP000373449">
    <property type="component" value="Unassembled WGS sequence"/>
</dbReference>
<organism evidence="1 2">
    <name type="scientific">Budvicia aquatica</name>
    <dbReference type="NCBI Taxonomy" id="82979"/>
    <lineage>
        <taxon>Bacteria</taxon>
        <taxon>Pseudomonadati</taxon>
        <taxon>Pseudomonadota</taxon>
        <taxon>Gammaproteobacteria</taxon>
        <taxon>Enterobacterales</taxon>
        <taxon>Budviciaceae</taxon>
        <taxon>Budvicia</taxon>
    </lineage>
</organism>
<name>A0A484ZMI2_9GAMM</name>
<accession>A0A484ZMI2</accession>
<protein>
    <submittedName>
        <fullName evidence="1">Uncharacterized protein</fullName>
    </submittedName>
</protein>
<dbReference type="EMBL" id="CAADJA010000002">
    <property type="protein sequence ID" value="VFS49128.1"/>
    <property type="molecule type" value="Genomic_DNA"/>
</dbReference>
<proteinExistence type="predicted"/>
<evidence type="ECO:0000313" key="1">
    <source>
        <dbReference type="EMBL" id="VFS49128.1"/>
    </source>
</evidence>
<dbReference type="AlphaFoldDB" id="A0A484ZMI2"/>
<reference evidence="1 2" key="1">
    <citation type="submission" date="2019-03" db="EMBL/GenBank/DDBJ databases">
        <authorList>
            <consortium name="Pathogen Informatics"/>
        </authorList>
    </citation>
    <scope>NUCLEOTIDE SEQUENCE [LARGE SCALE GENOMIC DNA]</scope>
    <source>
        <strain evidence="1 2">NCTC12282</strain>
    </source>
</reference>
<gene>
    <name evidence="1" type="ORF">NCTC12282_03588</name>
</gene>
<sequence length="75" mass="8260">MVTEPTPRLLLENDQAESKLQINVEELQSLASTDVDITVVNATAANALEVALFIFPRPNSEVTTHTPNALFQIIR</sequence>